<evidence type="ECO:0000313" key="25">
    <source>
        <dbReference type="EMBL" id="AER23679.1"/>
    </source>
</evidence>
<dbReference type="GO" id="GO:0003924">
    <property type="term" value="F:GTPase activity"/>
    <property type="evidence" value="ECO:0007669"/>
    <property type="project" value="RHEA"/>
</dbReference>
<dbReference type="EC" id="2.1.1.-" evidence="22"/>
<dbReference type="Pfam" id="PF00946">
    <property type="entry name" value="Mononeg_RNA_pol"/>
    <property type="match status" value="1"/>
</dbReference>
<evidence type="ECO:0000256" key="5">
    <source>
        <dbReference type="ARBA" id="ARBA00022664"/>
    </source>
</evidence>
<dbReference type="GO" id="GO:0003968">
    <property type="term" value="F:RNA-directed RNA polymerase activity"/>
    <property type="evidence" value="ECO:0007669"/>
    <property type="project" value="UniProtKB-KW"/>
</dbReference>
<comment type="function">
    <text evidence="22">RNA-directed RNA polymerase that catalyzes the transcription of viral mRNAs, their capping and polyadenylation. The template is composed of the viral RNA tightly encapsidated by the nucleoprotein (N). The viral polymerase binds to the genomic RNA at the 3' leader promoter, and transcribes subsequently all viral mRNAs with a decreasing efficiency. The first gene is the most transcribed, and the last the least transcribed. The viral phosphoprotein acts as a processivity factor. Capping is concomitant with initiation of mRNA transcription. Indeed, a GDP polyribonucleotidyl transferase (PRNTase) adds the cap structure when the nascent RNA chain length has reached few nucleotides. Ribose 2'-O methylation of viral mRNA cap precedes and facilitates subsequent guanine-N-7 methylation, both activities being carried by the viral polymerase. Polyadenylation of mRNAs occur by a stuttering mechanism at a slipery stop site present at the end viral genes. After finishing transcription of a mRNA, the polymerase can resume transcription of the downstream gene.</text>
</comment>
<dbReference type="InterPro" id="IPR026890">
    <property type="entry name" value="Mononeg_mRNAcap"/>
</dbReference>
<comment type="catalytic activity">
    <reaction evidence="19 22">
        <text>a 5'-end (5'-triphosphoguanosine)-adenylyl-adenylyl-cytidylyl-adenosine in mRNA + S-adenosyl-L-methionine = a 5'-end (5'-triphosphoguanosine)-(2'-O-methyladenylyl)-adenylyl-cytidylyl-adenosine in mRNA + S-adenosyl-L-homocysteine + H(+)</text>
        <dbReference type="Rhea" id="RHEA:65380"/>
        <dbReference type="Rhea" id="RHEA-COMP:16797"/>
        <dbReference type="Rhea" id="RHEA-COMP:16801"/>
        <dbReference type="ChEBI" id="CHEBI:15378"/>
        <dbReference type="ChEBI" id="CHEBI:57856"/>
        <dbReference type="ChEBI" id="CHEBI:59789"/>
        <dbReference type="ChEBI" id="CHEBI:156482"/>
        <dbReference type="ChEBI" id="CHEBI:156484"/>
    </reaction>
</comment>
<keyword evidence="13 22" id="KW-0693">Viral RNA replication</keyword>
<evidence type="ECO:0000259" key="23">
    <source>
        <dbReference type="PROSITE" id="PS50526"/>
    </source>
</evidence>
<keyword evidence="16" id="KW-0511">Multifunctional enzyme</keyword>
<keyword evidence="3 22" id="KW-0696">RNA-directed RNA polymerase</keyword>
<dbReference type="Pfam" id="PF14314">
    <property type="entry name" value="Methyltrans_Mon_2nd"/>
    <property type="match status" value="1"/>
</dbReference>
<evidence type="ECO:0000256" key="7">
    <source>
        <dbReference type="ARBA" id="ARBA00022691"/>
    </source>
</evidence>
<evidence type="ECO:0000256" key="13">
    <source>
        <dbReference type="ARBA" id="ARBA00022953"/>
    </source>
</evidence>
<evidence type="ECO:0000256" key="22">
    <source>
        <dbReference type="PIRNR" id="PIRNR000830"/>
    </source>
</evidence>
<comment type="catalytic activity">
    <reaction evidence="21 22">
        <text>GTP + H2O = GDP + phosphate + H(+)</text>
        <dbReference type="Rhea" id="RHEA:19669"/>
        <dbReference type="ChEBI" id="CHEBI:15377"/>
        <dbReference type="ChEBI" id="CHEBI:15378"/>
        <dbReference type="ChEBI" id="CHEBI:37565"/>
        <dbReference type="ChEBI" id="CHEBI:43474"/>
        <dbReference type="ChEBI" id="CHEBI:58189"/>
    </reaction>
</comment>
<evidence type="ECO:0000256" key="4">
    <source>
        <dbReference type="ARBA" id="ARBA00022603"/>
    </source>
</evidence>
<keyword evidence="5 22" id="KW-0507">mRNA processing</keyword>
<organism evidence="25 26">
    <name type="scientific">Cuevavirus lloviuense</name>
    <dbReference type="NCBI Taxonomy" id="3052148"/>
    <lineage>
        <taxon>Viruses</taxon>
        <taxon>Riboviria</taxon>
        <taxon>Orthornavirae</taxon>
        <taxon>Negarnaviricota</taxon>
        <taxon>Haploviricotina</taxon>
        <taxon>Monjiviricetes</taxon>
        <taxon>Mononegavirales</taxon>
        <taxon>Filoviridae</taxon>
        <taxon>Cuevavirus</taxon>
    </lineage>
</organism>
<dbReference type="GO" id="GO:0004482">
    <property type="term" value="F:mRNA 5'-cap (guanine-N7-)-methyltransferase activity"/>
    <property type="evidence" value="ECO:0007669"/>
    <property type="project" value="InterPro"/>
</dbReference>
<keyword evidence="12 22" id="KW-0946">Virion</keyword>
<dbReference type="EC" id="2.7.7.88" evidence="22"/>
<evidence type="ECO:0000256" key="17">
    <source>
        <dbReference type="ARBA" id="ARBA00024494"/>
    </source>
</evidence>
<evidence type="ECO:0000256" key="9">
    <source>
        <dbReference type="ARBA" id="ARBA00022741"/>
    </source>
</evidence>
<comment type="function">
    <text evidence="1 22">RNA-directed RNA polymerase that catalyzes the replication of viral genomic RNA. The template is composed of the viral RNA tightly encapsidated by the nucleoprotein (N). The replicase mode is dependent on intracellular N protein concentration. In this mode, the polymerase replicates the whole viral genome without recognizing transcriptional signals, and the replicated genome is not caped or polyadenylated.</text>
</comment>
<dbReference type="PROSITE" id="PS51590">
    <property type="entry name" value="SAM_MT_MNV_L"/>
    <property type="match status" value="1"/>
</dbReference>
<evidence type="ECO:0000259" key="24">
    <source>
        <dbReference type="PROSITE" id="PS51590"/>
    </source>
</evidence>
<dbReference type="InterPro" id="IPR016269">
    <property type="entry name" value="RNA-dir_pol_paramyxovirus"/>
</dbReference>
<dbReference type="GO" id="GO:0044423">
    <property type="term" value="C:virion component"/>
    <property type="evidence" value="ECO:0007669"/>
    <property type="project" value="UniProtKB-KW"/>
</dbReference>
<evidence type="ECO:0000256" key="2">
    <source>
        <dbReference type="ARBA" id="ARBA00007934"/>
    </source>
</evidence>
<dbReference type="NCBIfam" id="TIGR04198">
    <property type="entry name" value="paramyx_RNAcap"/>
    <property type="match status" value="1"/>
</dbReference>
<dbReference type="InterPro" id="IPR039736">
    <property type="entry name" value="L_poly_C"/>
</dbReference>
<evidence type="ECO:0000256" key="12">
    <source>
        <dbReference type="ARBA" id="ARBA00022844"/>
    </source>
</evidence>
<feature type="domain" description="RdRp catalytic" evidence="23">
    <location>
        <begin position="622"/>
        <end position="806"/>
    </location>
</feature>
<dbReference type="Proteomes" id="UP000029776">
    <property type="component" value="Segment"/>
</dbReference>
<evidence type="ECO:0000256" key="1">
    <source>
        <dbReference type="ARBA" id="ARBA00003132"/>
    </source>
</evidence>
<dbReference type="Pfam" id="PF14318">
    <property type="entry name" value="Mononeg_mRNAcap"/>
    <property type="match status" value="1"/>
</dbReference>
<dbReference type="EMBL" id="JF828358">
    <property type="protein sequence ID" value="AER23679.1"/>
    <property type="molecule type" value="Genomic_RNA"/>
</dbReference>
<dbReference type="GO" id="GO:0005524">
    <property type="term" value="F:ATP binding"/>
    <property type="evidence" value="ECO:0007669"/>
    <property type="project" value="UniProtKB-KW"/>
</dbReference>
<evidence type="ECO:0000256" key="19">
    <source>
        <dbReference type="ARBA" id="ARBA00047332"/>
    </source>
</evidence>
<evidence type="ECO:0000256" key="10">
    <source>
        <dbReference type="ARBA" id="ARBA00022801"/>
    </source>
</evidence>
<dbReference type="PIRSF" id="PIRSF000830">
    <property type="entry name" value="RNA_pol_ParamyxoV"/>
    <property type="match status" value="1"/>
</dbReference>
<keyword evidence="10" id="KW-0378">Hydrolase</keyword>
<keyword evidence="8 22" id="KW-0548">Nucleotidyltransferase</keyword>
<evidence type="ECO:0000256" key="18">
    <source>
        <dbReference type="ARBA" id="ARBA00024499"/>
    </source>
</evidence>
<comment type="similarity">
    <text evidence="2 22">Belongs to the paramyxovirus L protein family.</text>
</comment>
<reference evidence="25 26" key="1">
    <citation type="journal article" date="2011" name="PLoS Pathog.">
        <title>Discovery of an ebolavirus-like filovirus in europe.</title>
        <authorList>
            <person name="Negredo A."/>
            <person name="Palacios G."/>
            <person name="Vazquez-Moron S."/>
            <person name="Gonzalez F.L."/>
            <person name="Dopazo H.N."/>
            <person name="Molero F."/>
            <person name="Juste J."/>
            <person name="Quetglas J."/>
            <person name="Savji N."/>
            <person name="Pizarro M."/>
            <person name="Hutchison S."/>
            <person name="Echevarria J.E."/>
            <person name="Lipkin W.I."/>
            <person name="Tenorio A."/>
        </authorList>
    </citation>
    <scope>NUCLEOTIDE SEQUENCE [LARGE SCALE GENOMIC DNA]</scope>
    <source>
        <strain evidence="26">Isolate Bat/Spain/Asturias-Bat86/2003</strain>
    </source>
</reference>
<dbReference type="InterPro" id="IPR025786">
    <property type="entry name" value="Mononega_L_MeTrfase"/>
</dbReference>
<evidence type="ECO:0000256" key="21">
    <source>
        <dbReference type="ARBA" id="ARBA00048548"/>
    </source>
</evidence>
<keyword evidence="11 22" id="KW-0067">ATP-binding</keyword>
<comment type="catalytic activity">
    <reaction evidence="22">
        <text>RNA(n) + a ribonucleoside 5'-triphosphate = RNA(n+1) + diphosphate</text>
        <dbReference type="Rhea" id="RHEA:21248"/>
        <dbReference type="Rhea" id="RHEA-COMP:14527"/>
        <dbReference type="Rhea" id="RHEA-COMP:17342"/>
        <dbReference type="ChEBI" id="CHEBI:33019"/>
        <dbReference type="ChEBI" id="CHEBI:61557"/>
        <dbReference type="ChEBI" id="CHEBI:140395"/>
        <dbReference type="EC" id="2.7.7.48"/>
    </reaction>
</comment>
<keyword evidence="4 22" id="KW-0489">Methyltransferase</keyword>
<protein>
    <recommendedName>
        <fullName evidence="22">RNA-directed RNA polymerase L</fullName>
        <shortName evidence="22">Protein L</shortName>
    </recommendedName>
    <alternativeName>
        <fullName evidence="22">Large structural protein</fullName>
    </alternativeName>
    <alternativeName>
        <fullName evidence="22">Replicase</fullName>
    </alternativeName>
    <alternativeName>
        <fullName evidence="22">Transcriptase</fullName>
    </alternativeName>
    <domain>
        <recommendedName>
            <fullName evidence="22">RNA-directed RNA polymerase</fullName>
            <ecNumber evidence="22">2.7.7.48</ecNumber>
        </recommendedName>
    </domain>
    <domain>
        <recommendedName>
            <fullName evidence="22">GTP phosphohydrolase</fullName>
            <ecNumber evidence="22">3.6.1.-</ecNumber>
        </recommendedName>
    </domain>
    <domain>
        <recommendedName>
            <fullName evidence="22">GDP polyribonucleotidyltransferase</fullName>
            <ecNumber evidence="22">2.7.7.88</ecNumber>
        </recommendedName>
        <alternativeName>
            <fullName evidence="22">PRNTase</fullName>
        </alternativeName>
    </domain>
    <domain>
        <recommendedName>
            <fullName evidence="22">mRNA (nucleoside-2'-O-)-methyltransferase</fullName>
            <shortName evidence="22">N1-2'-O-MTase</shortName>
            <ecNumber evidence="22">2.1.1.-</ecNumber>
        </recommendedName>
    </domain>
    <domain>
        <recommendedName>
            <fullName evidence="22">mRNA (guanine-N(7)-)-methyltransferase</fullName>
            <shortName evidence="22">G-N7-MTase</shortName>
        </recommendedName>
    </domain>
</protein>
<feature type="domain" description="Mononegavirus-type SAM-dependent 2'-O-MTase" evidence="24">
    <location>
        <begin position="1791"/>
        <end position="1989"/>
    </location>
</feature>
<dbReference type="GO" id="GO:0030430">
    <property type="term" value="C:host cell cytoplasm"/>
    <property type="evidence" value="ECO:0007669"/>
    <property type="project" value="UniProtKB-SubCell"/>
</dbReference>
<keyword evidence="15 22" id="KW-1035">Host cytoplasm</keyword>
<evidence type="ECO:0000256" key="16">
    <source>
        <dbReference type="ARBA" id="ARBA00023268"/>
    </source>
</evidence>
<dbReference type="KEGG" id="vg:11293537"/>
<comment type="subcellular location">
    <subcellularLocation>
        <location evidence="22">Virion</location>
    </subcellularLocation>
    <subcellularLocation>
        <location evidence="22">Host cytoplasm</location>
    </subcellularLocation>
</comment>
<dbReference type="EC" id="2.7.7.48" evidence="22"/>
<name>G8EFI9_9MONO</name>
<dbReference type="GeneID" id="11293537"/>
<dbReference type="InterPro" id="IPR014023">
    <property type="entry name" value="Mononeg_RNA_pol_cat"/>
</dbReference>
<keyword evidence="26" id="KW-1185">Reference proteome</keyword>
<keyword evidence="9 22" id="KW-0547">Nucleotide-binding</keyword>
<keyword evidence="7 22" id="KW-0949">S-adenosyl-L-methionine</keyword>
<evidence type="ECO:0000256" key="15">
    <source>
        <dbReference type="ARBA" id="ARBA00023200"/>
    </source>
</evidence>
<evidence type="ECO:0000256" key="3">
    <source>
        <dbReference type="ARBA" id="ARBA00022484"/>
    </source>
</evidence>
<dbReference type="RefSeq" id="YP_004928143.1">
    <property type="nucleotide sequence ID" value="NC_016144.1"/>
</dbReference>
<accession>G8EFI9</accession>
<evidence type="ECO:0000256" key="8">
    <source>
        <dbReference type="ARBA" id="ARBA00022695"/>
    </source>
</evidence>
<comment type="catalytic activity">
    <reaction evidence="17">
        <text>a 5'-end triphospho-adenylyl-adenylyl-cytidylyl-adenosine in mRNA + GDP + H(+) = a 5'-end (5'-triphosphoguanosine)-adenylyl-adenylyl-cytidylyl-adenosine in mRNA + diphosphate</text>
        <dbReference type="Rhea" id="RHEA:65436"/>
        <dbReference type="Rhea" id="RHEA-COMP:16797"/>
        <dbReference type="Rhea" id="RHEA-COMP:16799"/>
        <dbReference type="ChEBI" id="CHEBI:15378"/>
        <dbReference type="ChEBI" id="CHEBI:33019"/>
        <dbReference type="ChEBI" id="CHEBI:58189"/>
        <dbReference type="ChEBI" id="CHEBI:156484"/>
        <dbReference type="ChEBI" id="CHEBI:156503"/>
        <dbReference type="EC" id="2.7.7.88"/>
    </reaction>
</comment>
<evidence type="ECO:0000313" key="26">
    <source>
        <dbReference type="Proteomes" id="UP000029776"/>
    </source>
</evidence>
<dbReference type="PROSITE" id="PS50526">
    <property type="entry name" value="RDRP_SSRNA_NEG_NONSEG"/>
    <property type="match status" value="1"/>
</dbReference>
<evidence type="ECO:0000256" key="14">
    <source>
        <dbReference type="ARBA" id="ARBA00023042"/>
    </source>
</evidence>
<evidence type="ECO:0000256" key="20">
    <source>
        <dbReference type="ARBA" id="ARBA00047370"/>
    </source>
</evidence>
<comment type="catalytic activity">
    <reaction evidence="18 22">
        <text>a 5'-end (5'-triphosphoguanosine)-(2'-O-methyladenylyl)-adenylyl-cytidylyl-adenosine in mRNA + S-adenosyl-L-methionine = a 5'-end (N(7)-methyl 5'-triphosphoguanosine)-(2'-O-methyladenylyl)-adenylyl-cytidylyl-adenosine in mRNA + S-adenosyl-L-homocysteine</text>
        <dbReference type="Rhea" id="RHEA:65440"/>
        <dbReference type="Rhea" id="RHEA-COMP:16798"/>
        <dbReference type="Rhea" id="RHEA-COMP:16801"/>
        <dbReference type="ChEBI" id="CHEBI:57856"/>
        <dbReference type="ChEBI" id="CHEBI:59789"/>
        <dbReference type="ChEBI" id="CHEBI:156482"/>
        <dbReference type="ChEBI" id="CHEBI:156483"/>
    </reaction>
</comment>
<keyword evidence="6 22" id="KW-0808">Transferase</keyword>
<dbReference type="InterPro" id="IPR039530">
    <property type="entry name" value="L_methyltransferase_rhabdo"/>
</dbReference>
<evidence type="ECO:0000256" key="11">
    <source>
        <dbReference type="ARBA" id="ARBA00022840"/>
    </source>
</evidence>
<proteinExistence type="inferred from homology"/>
<dbReference type="EC" id="3.6.1.-" evidence="22"/>
<evidence type="ECO:0000256" key="6">
    <source>
        <dbReference type="ARBA" id="ARBA00022679"/>
    </source>
</evidence>
<sequence length="2196" mass="250514">MQEAQYPDARLSSPIVLDQCDLVARACNLYSNYSYNPTLKKCRLPKHIYRLQYDIAVNEFLAGVPLSTLPIDYLVPLIINANTDSIKIQDQPSIKNHIKDGISFALHDSGFLNYYLKTIGINTMIDLGTFHNSAKKILLNERIIDEAVTWLDLVVAARRARMNRGNTRSTWYASGELIDILGYGDYIFWKIPLKLLPLNKRGVPHASAPWYDPTTFKSCSEGSTVVVSISTVEVLLMIKDVAFSRMNTLLICKLAELEDTLTDYPTVESLHDLYRSGDYLISLLGSTGYDIIKYLEPLCLGRIQLLSNFTPRKTWYYSQMQVALLKDLAERTKGRELTLYQQTKIRSFHQILFRLKLRAQQWCELFSIQKHWGHPVLHSELAIAKVKKHGTCLKVLRPSIMFDTFCVFKYMVGKHHFDNTGHWYRVTHDKNLTPTLKTYIQKNHFPTFRDVRKFLWEFYLVQHEDLFSTKVISDLSIFIKDRATAVESICWDAVFEPNVLGYAPPMRFITKRVPEQFLAQEDFSLEAVISYAEKLQYLEPVNRNFSFSLKEKELNIGRTFGKLPYLTRNLQTLCEALLADGLAKAFPSNMMVVTEREQKETLLHQASWHHEQGNLGDHVQVRGASFVTDLEKYNLAFRFEFTRPFIEYCNHCYNIKNAFNWMHYLIPSCYMHVSDYYNPPHGLTLENRGYPPEGPSSYRGHLGGIEGLQQKLWTSISCAQISLAELRSGFKTRSAVMGDNQCITVLSVFPDHYQEDLQELEAEDNAARVAAILARITASCGIFLKPEETFVHSGFIYFGKKQYLNGVQLPQSLKTAARMAPLSDAIFDDLQGTLASIGTAFERAIAESRHIFPIRIMAAIQSYLAVKVLQENHLGFPKNTDLGVLALGKPISAKMIRLCLSIPQVLGGLSFLNPEKCFYRNLSDPVTSGLYQVKKYLAYIGQGDLFPLFVAKRPGDASAIDLVLNPLGLNYPGAQDLTSFLRRIVRQSITFHSKNKLINSLFHANADLEDEYLCEWLLSSEPVMSRFAADIFSRTPSGKRLQILGYLEGTRTLLASRNLHTNSESSLLSRLRALTTKRWQLWFSYMDQYDEDLGDVIGQLTCTLDIANVLREYSWSHVLQGRRLIGATLPCVPEQFELTWLTGDKACKHCQSKLRDKKKPYVSAALVDKIISQRPSYHRLSWTIGTLTPYIGSRTEDKIGQSAFKPRCPSAALRETIELASRILWVTQGSSQAEDIIRPFCEARINLPVQELFKLLPSHYSGNIVHRYNDQYGPRSFMANRMSNTATRIIVSTNTLGPYSGGGQAARDSNIIFQNVINFAVAVLDIQNSFLDQPMSEFKHIHLHIKDCCTREVPSQYLTYKANFGMNLQKYQSNELIYDKDPLRCGLTCRVSVENFFLKHHFKNSVEGELLRYPHLSAWGLANTVMTSLLADMNNASTDLISGNEVKSFTSQFLAYPLIGIFYSFGAITTFKLGRNLSLQKITKSQIIYYLDSQLYNLPHRALRVFKTTFQHPAVLESLLTIDPSFSFFLGGASGGKSVADATRLFLRLAIQVFLNFISLYSQQKIGKTLPLWVVFPLEGEPDEPILEFLSELLRALSHPLPDQEASTDTRIQPSCVFRSEQIYRSMSTMSNFFHASLACWRDRRQGRARGSSNVKGTILLYDIKGLLSLGWKDCSLSNAPLKNSLSSSHCSRDILEHRSRNITECPPLLSRRTRISQESKHARNIVQNTQHVRSATLPGDAPPDPTHRPGCLRLNVFKTEQDETGLSTEETIEQLLARLKMMPDTTSYCRFTGVIASMHYKLDEVLYPTNETPTVALLAEGEGSGALLLIRKYRARQIFFNTLATGNMVEAEVLMGESVPRMLLPLLPSINNKEIKIFFNTSVTMKTDITDPKWFDSIEDRLPRSLDLLVMDAETIGNSIRIPLYNAVIKCIDRDKMQDKPKCVIVKLFLNDYLGTCWILNHITLRYNKVEIIKPLSSNARSSEWYLKAEQPVLSSELNYINVNWEGHTTKLIKKALHCQLSRQSYWVTHLMSYANLDLHREYIRMGFPPLTSVLHYRYHMVATESSPLLTIRRHTNLLLQEIRELVRDYFLSRCTRTQAFHFIKTQKGRITKLANDYLKWRLVLSALERYTLFEQALNNIEPYIQVCILGPCNKALCSNDHLPIPLLYLTRTDQAERKLLNRLVGLVQFFPDGL</sequence>
<dbReference type="SMR" id="G8EFI9"/>
<keyword evidence="14 22" id="KW-0506">mRNA capping</keyword>
<comment type="catalytic activity">
    <reaction evidence="20">
        <text>a 5'-end (5'-triphosphoguanosine)-adenylyl-adenylyl-cytidylyl-adenosine in mRNA + 2 S-adenosyl-L-methionine = a 5'-end (N(7)-methyl 5'-triphosphoguanosine)-(2'-O-methyladenylyl)-adenylyl-cytidylyl-adenosine in mRNA + 2 S-adenosyl-L-homocysteine + H(+)</text>
        <dbReference type="Rhea" id="RHEA:65376"/>
        <dbReference type="Rhea" id="RHEA-COMP:16797"/>
        <dbReference type="Rhea" id="RHEA-COMP:16798"/>
        <dbReference type="ChEBI" id="CHEBI:15378"/>
        <dbReference type="ChEBI" id="CHEBI:57856"/>
        <dbReference type="ChEBI" id="CHEBI:59789"/>
        <dbReference type="ChEBI" id="CHEBI:156483"/>
        <dbReference type="ChEBI" id="CHEBI:156484"/>
        <dbReference type="EC" id="2.1.1.375"/>
    </reaction>
</comment>